<evidence type="ECO:0000313" key="7">
    <source>
        <dbReference type="Proteomes" id="UP000053099"/>
    </source>
</evidence>
<evidence type="ECO:0000256" key="2">
    <source>
        <dbReference type="ARBA" id="ARBA00022692"/>
    </source>
</evidence>
<evidence type="ECO:0000313" key="6">
    <source>
        <dbReference type="EMBL" id="KPD31581.1"/>
    </source>
</evidence>
<comment type="subcellular location">
    <subcellularLocation>
        <location evidence="1">Membrane</location>
        <topology evidence="1">Multi-pass membrane protein</topology>
    </subcellularLocation>
</comment>
<keyword evidence="3 5" id="KW-1133">Transmembrane helix</keyword>
<feature type="transmembrane region" description="Helical" evidence="5">
    <location>
        <begin position="87"/>
        <end position="106"/>
    </location>
</feature>
<evidence type="ECO:0000256" key="1">
    <source>
        <dbReference type="ARBA" id="ARBA00004141"/>
    </source>
</evidence>
<keyword evidence="2 5" id="KW-0812">Transmembrane</keyword>
<dbReference type="EMBL" id="LJJR01000014">
    <property type="protein sequence ID" value="KPD31581.1"/>
    <property type="molecule type" value="Genomic_DNA"/>
</dbReference>
<feature type="transmembrane region" description="Helical" evidence="5">
    <location>
        <begin position="56"/>
        <end position="75"/>
    </location>
</feature>
<dbReference type="InterPro" id="IPR052561">
    <property type="entry name" value="ComplexI_Subunit1"/>
</dbReference>
<gene>
    <name evidence="6" type="ORF">AN926_06190</name>
</gene>
<proteinExistence type="predicted"/>
<accession>A0A0N0ZPG9</accession>
<organism evidence="6 7">
    <name type="scientific">Thermus scotoductus</name>
    <dbReference type="NCBI Taxonomy" id="37636"/>
    <lineage>
        <taxon>Bacteria</taxon>
        <taxon>Thermotogati</taxon>
        <taxon>Deinococcota</taxon>
        <taxon>Deinococci</taxon>
        <taxon>Thermales</taxon>
        <taxon>Thermaceae</taxon>
        <taxon>Thermus</taxon>
    </lineage>
</organism>
<dbReference type="InterPro" id="IPR001694">
    <property type="entry name" value="NADH_UbQ_OxRdtase_su1/FPO"/>
</dbReference>
<reference evidence="6 7" key="1">
    <citation type="submission" date="2015-09" db="EMBL/GenBank/DDBJ databases">
        <title>Draft genome sequence of Thermus scotoductus strain K1 isolated from a geothermal spring in Nagorno-Karabakh, Armenia.</title>
        <authorList>
            <person name="Saghatelyan A."/>
            <person name="Poghosyan L."/>
            <person name="Panosyan H."/>
            <person name="Birkeland N.-K."/>
        </authorList>
    </citation>
    <scope>NUCLEOTIDE SEQUENCE [LARGE SCALE GENOMIC DNA]</scope>
    <source>
        <strain evidence="6 7">K1</strain>
    </source>
</reference>
<dbReference type="PANTHER" id="PTHR43359:SF1">
    <property type="entry name" value="FORMATE HYDROGENLYASE SUBUNIT 4-RELATED"/>
    <property type="match status" value="1"/>
</dbReference>
<feature type="transmembrane region" description="Helical" evidence="5">
    <location>
        <begin position="206"/>
        <end position="227"/>
    </location>
</feature>
<keyword evidence="4 5" id="KW-0472">Membrane</keyword>
<evidence type="ECO:0000256" key="4">
    <source>
        <dbReference type="ARBA" id="ARBA00023136"/>
    </source>
</evidence>
<evidence type="ECO:0000256" key="3">
    <source>
        <dbReference type="ARBA" id="ARBA00022989"/>
    </source>
</evidence>
<dbReference type="Pfam" id="PF00146">
    <property type="entry name" value="NADHdh"/>
    <property type="match status" value="1"/>
</dbReference>
<dbReference type="GO" id="GO:0005886">
    <property type="term" value="C:plasma membrane"/>
    <property type="evidence" value="ECO:0007669"/>
    <property type="project" value="TreeGrafter"/>
</dbReference>
<protein>
    <submittedName>
        <fullName evidence="6">Hydrogenase-4 subunit C</fullName>
    </submittedName>
</protein>
<feature type="transmembrane region" description="Helical" evidence="5">
    <location>
        <begin position="234"/>
        <end position="253"/>
    </location>
</feature>
<sequence length="284" mass="30426">MTALLALVLAPLFSGSVKWLKARLTHRQGLSPLVEYRNPFKLWRKVWIVPHPTTPLFLLGPILALLGTLGALALLPILPGPTFKGDFLLALYLLGLGRFVQMLAALDAGSSFGAQGSYREGVVTVLAEPGTLMALAGAVLLGEGFSLSGLPELGVENSLVLLLALASLALGLLAEGARMPVDDPTTHLELTMIHEAQILDHSGPLLALYELAGSLKMLFYAGLMALLLPGFKPLVFLGVGAAWVLALAYLETYGVKLRYLRLPDFLSYNTLFGVLALLGAIWRF</sequence>
<dbReference type="PATRIC" id="fig|37636.3.peg.300"/>
<feature type="transmembrane region" description="Helical" evidence="5">
    <location>
        <begin position="121"/>
        <end position="141"/>
    </location>
</feature>
<feature type="transmembrane region" description="Helical" evidence="5">
    <location>
        <begin position="265"/>
        <end position="282"/>
    </location>
</feature>
<dbReference type="Proteomes" id="UP000053099">
    <property type="component" value="Unassembled WGS sequence"/>
</dbReference>
<evidence type="ECO:0000256" key="5">
    <source>
        <dbReference type="SAM" id="Phobius"/>
    </source>
</evidence>
<comment type="caution">
    <text evidence="6">The sequence shown here is derived from an EMBL/GenBank/DDBJ whole genome shotgun (WGS) entry which is preliminary data.</text>
</comment>
<dbReference type="PANTHER" id="PTHR43359">
    <property type="entry name" value="FORMATE HYDROGENLYASE SUBUNIT 4"/>
    <property type="match status" value="1"/>
</dbReference>
<name>A0A0N0ZPG9_THESC</name>
<feature type="transmembrane region" description="Helical" evidence="5">
    <location>
        <begin position="153"/>
        <end position="174"/>
    </location>
</feature>
<dbReference type="AlphaFoldDB" id="A0A0N0ZPG9"/>